<dbReference type="Gene3D" id="2.60.40.1220">
    <property type="match status" value="1"/>
</dbReference>
<evidence type="ECO:0000256" key="5">
    <source>
        <dbReference type="SAM" id="Phobius"/>
    </source>
</evidence>
<accession>A0AAD1IPM2</accession>
<evidence type="ECO:0000256" key="3">
    <source>
        <dbReference type="ARBA" id="ARBA00022729"/>
    </source>
</evidence>
<name>A0AAD1IPM2_9MYCO</name>
<dbReference type="InterPro" id="IPR014755">
    <property type="entry name" value="Cu-Rt/internalin_Ig-like"/>
</dbReference>
<evidence type="ECO:0000259" key="7">
    <source>
        <dbReference type="Pfam" id="PF04234"/>
    </source>
</evidence>
<dbReference type="InterPro" id="IPR014756">
    <property type="entry name" value="Ig_E-set"/>
</dbReference>
<dbReference type="GO" id="GO:0046688">
    <property type="term" value="P:response to copper ion"/>
    <property type="evidence" value="ECO:0007669"/>
    <property type="project" value="InterPro"/>
</dbReference>
<keyword evidence="5" id="KW-0472">Membrane</keyword>
<dbReference type="GO" id="GO:0030313">
    <property type="term" value="C:cell envelope"/>
    <property type="evidence" value="ECO:0007669"/>
    <property type="project" value="UniProtKB-SubCell"/>
</dbReference>
<dbReference type="PANTHER" id="PTHR34820:SF4">
    <property type="entry name" value="INNER MEMBRANE PROTEIN YEBZ"/>
    <property type="match status" value="1"/>
</dbReference>
<protein>
    <recommendedName>
        <fullName evidence="7">CopC domain-containing protein</fullName>
    </recommendedName>
</protein>
<dbReference type="RefSeq" id="WP_134057293.1">
    <property type="nucleotide sequence ID" value="NZ_AP022586.1"/>
</dbReference>
<evidence type="ECO:0000256" key="6">
    <source>
        <dbReference type="SAM" id="SignalP"/>
    </source>
</evidence>
<feature type="transmembrane region" description="Helical" evidence="5">
    <location>
        <begin position="151"/>
        <end position="170"/>
    </location>
</feature>
<dbReference type="GO" id="GO:0005886">
    <property type="term" value="C:plasma membrane"/>
    <property type="evidence" value="ECO:0007669"/>
    <property type="project" value="TreeGrafter"/>
</dbReference>
<dbReference type="InterPro" id="IPR032694">
    <property type="entry name" value="CopC/D"/>
</dbReference>
<dbReference type="GO" id="GO:0005507">
    <property type="term" value="F:copper ion binding"/>
    <property type="evidence" value="ECO:0007669"/>
    <property type="project" value="InterPro"/>
</dbReference>
<dbReference type="Pfam" id="PF04234">
    <property type="entry name" value="CopC"/>
    <property type="match status" value="1"/>
</dbReference>
<organism evidence="8 9">
    <name type="scientific">Mycolicibacterium litorale</name>
    <dbReference type="NCBI Taxonomy" id="758802"/>
    <lineage>
        <taxon>Bacteria</taxon>
        <taxon>Bacillati</taxon>
        <taxon>Actinomycetota</taxon>
        <taxon>Actinomycetes</taxon>
        <taxon>Mycobacteriales</taxon>
        <taxon>Mycobacteriaceae</taxon>
        <taxon>Mycolicibacterium</taxon>
    </lineage>
</organism>
<dbReference type="GO" id="GO:0006825">
    <property type="term" value="P:copper ion transport"/>
    <property type="evidence" value="ECO:0007669"/>
    <property type="project" value="InterPro"/>
</dbReference>
<keyword evidence="5" id="KW-1133">Transmembrane helix</keyword>
<dbReference type="AlphaFoldDB" id="A0AAD1IPM2"/>
<dbReference type="InterPro" id="IPR007348">
    <property type="entry name" value="CopC_dom"/>
</dbReference>
<feature type="chain" id="PRO_5042231944" description="CopC domain-containing protein" evidence="6">
    <location>
        <begin position="33"/>
        <end position="174"/>
    </location>
</feature>
<dbReference type="PANTHER" id="PTHR34820">
    <property type="entry name" value="INNER MEMBRANE PROTEIN YEBZ"/>
    <property type="match status" value="1"/>
</dbReference>
<keyword evidence="4" id="KW-0186">Copper</keyword>
<evidence type="ECO:0000313" key="9">
    <source>
        <dbReference type="Proteomes" id="UP000466607"/>
    </source>
</evidence>
<keyword evidence="9" id="KW-1185">Reference proteome</keyword>
<evidence type="ECO:0000256" key="1">
    <source>
        <dbReference type="ARBA" id="ARBA00004196"/>
    </source>
</evidence>
<dbReference type="EMBL" id="AP022586">
    <property type="protein sequence ID" value="BBY18934.1"/>
    <property type="molecule type" value="Genomic_DNA"/>
</dbReference>
<dbReference type="Proteomes" id="UP000466607">
    <property type="component" value="Chromosome"/>
</dbReference>
<feature type="signal peptide" evidence="6">
    <location>
        <begin position="1"/>
        <end position="32"/>
    </location>
</feature>
<sequence>MPFLVHRFAAAFTAVALVVLSLVGAGHAAAHAAVIGTDPADKATLTEAPARVSATFNEAMQPAFAAMTVVGPDGNLWSTGAPQVQDAVVSVELRPLGPAGTYTVNYRATSADGHVVTGSWAFELTVSGTGTPGPSAAPLAPPPAPGDDLPVWPFIVGACAAVGAAAWWAARRRT</sequence>
<evidence type="ECO:0000256" key="4">
    <source>
        <dbReference type="ARBA" id="ARBA00023008"/>
    </source>
</evidence>
<evidence type="ECO:0000256" key="2">
    <source>
        <dbReference type="ARBA" id="ARBA00022723"/>
    </source>
</evidence>
<reference evidence="8 9" key="1">
    <citation type="journal article" date="2019" name="Emerg. Microbes Infect.">
        <title>Comprehensive subspecies identification of 175 nontuberculous mycobacteria species based on 7547 genomic profiles.</title>
        <authorList>
            <person name="Matsumoto Y."/>
            <person name="Kinjo T."/>
            <person name="Motooka D."/>
            <person name="Nabeya D."/>
            <person name="Jung N."/>
            <person name="Uechi K."/>
            <person name="Horii T."/>
            <person name="Iida T."/>
            <person name="Fujita J."/>
            <person name="Nakamura S."/>
        </authorList>
    </citation>
    <scope>NUCLEOTIDE SEQUENCE [LARGE SCALE GENOMIC DNA]</scope>
    <source>
        <strain evidence="8 9">JCM 17423</strain>
    </source>
</reference>
<comment type="subcellular location">
    <subcellularLocation>
        <location evidence="1">Cell envelope</location>
    </subcellularLocation>
</comment>
<keyword evidence="3 6" id="KW-0732">Signal</keyword>
<proteinExistence type="predicted"/>
<feature type="domain" description="CopC" evidence="7">
    <location>
        <begin position="31"/>
        <end position="123"/>
    </location>
</feature>
<gene>
    <name evidence="8" type="ORF">MLIT_45260</name>
</gene>
<keyword evidence="2" id="KW-0479">Metal-binding</keyword>
<dbReference type="SUPFAM" id="SSF81296">
    <property type="entry name" value="E set domains"/>
    <property type="match status" value="1"/>
</dbReference>
<dbReference type="GO" id="GO:0042597">
    <property type="term" value="C:periplasmic space"/>
    <property type="evidence" value="ECO:0007669"/>
    <property type="project" value="InterPro"/>
</dbReference>
<evidence type="ECO:0000313" key="8">
    <source>
        <dbReference type="EMBL" id="BBY18934.1"/>
    </source>
</evidence>
<keyword evidence="5" id="KW-0812">Transmembrane</keyword>